<protein>
    <submittedName>
        <fullName evidence="1">Transcriptional regulator</fullName>
    </submittedName>
</protein>
<evidence type="ECO:0000313" key="2">
    <source>
        <dbReference type="Proteomes" id="UP000558192"/>
    </source>
</evidence>
<comment type="caution">
    <text evidence="1">The sequence shown here is derived from an EMBL/GenBank/DDBJ whole genome shotgun (WGS) entry which is preliminary data.</text>
</comment>
<dbReference type="Pfam" id="PF04299">
    <property type="entry name" value="FMN_bind_2"/>
    <property type="match status" value="1"/>
</dbReference>
<dbReference type="Proteomes" id="UP000558192">
    <property type="component" value="Unassembled WGS sequence"/>
</dbReference>
<dbReference type="SUPFAM" id="SSF50475">
    <property type="entry name" value="FMN-binding split barrel"/>
    <property type="match status" value="1"/>
</dbReference>
<dbReference type="PIRSF" id="PIRSF010372">
    <property type="entry name" value="PaiB"/>
    <property type="match status" value="1"/>
</dbReference>
<evidence type="ECO:0000313" key="1">
    <source>
        <dbReference type="EMBL" id="NJC06429.1"/>
    </source>
</evidence>
<dbReference type="InterPro" id="IPR007396">
    <property type="entry name" value="TR_PAI2-type"/>
</dbReference>
<gene>
    <name evidence="1" type="ORF">GGQ97_002222</name>
</gene>
<dbReference type="AlphaFoldDB" id="A0A7X6BGG2"/>
<dbReference type="PANTHER" id="PTHR35802:SF1">
    <property type="entry name" value="PROTEASE SYNTHASE AND SPORULATION PROTEIN PAI 2"/>
    <property type="match status" value="1"/>
</dbReference>
<reference evidence="1 2" key="1">
    <citation type="submission" date="2020-03" db="EMBL/GenBank/DDBJ databases">
        <title>Genomic Encyclopedia of Type Strains, Phase IV (KMG-IV): sequencing the most valuable type-strain genomes for metagenomic binning, comparative biology and taxonomic classification.</title>
        <authorList>
            <person name="Goeker M."/>
        </authorList>
    </citation>
    <scope>NUCLEOTIDE SEQUENCE [LARGE SCALE GENOMIC DNA]</scope>
    <source>
        <strain evidence="1 2">DSM 16846</strain>
    </source>
</reference>
<keyword evidence="2" id="KW-1185">Reference proteome</keyword>
<dbReference type="PANTHER" id="PTHR35802">
    <property type="entry name" value="PROTEASE SYNTHASE AND SPORULATION PROTEIN PAI 2"/>
    <property type="match status" value="1"/>
</dbReference>
<sequence length="184" mass="20570">MGIVTSLLPFSIRCEPDGDVLCAHLAKGNRQIDELREQPPTSVLFHGPQGYVSPSWYATKREHGRVVPTWNFVVVQVWGTPTIRDDVQWLREQIEELTNAAEKGFRMPWKVADAPEDFIQAQMKGIVGLEIPVSRIEGKRKLSQNQPDRNQAGVIAGLRETGQEALADAVAEGRRQPDDFSLAK</sequence>
<organism evidence="1 2">
    <name type="scientific">Sphingomonas kaistensis</name>
    <dbReference type="NCBI Taxonomy" id="298708"/>
    <lineage>
        <taxon>Bacteria</taxon>
        <taxon>Pseudomonadati</taxon>
        <taxon>Pseudomonadota</taxon>
        <taxon>Alphaproteobacteria</taxon>
        <taxon>Sphingomonadales</taxon>
        <taxon>Sphingomonadaceae</taxon>
        <taxon>Sphingomonas</taxon>
    </lineage>
</organism>
<dbReference type="InterPro" id="IPR012349">
    <property type="entry name" value="Split_barrel_FMN-bd"/>
</dbReference>
<accession>A0A7X6BGG2</accession>
<dbReference type="EMBL" id="JAATJC010000001">
    <property type="protein sequence ID" value="NJC06429.1"/>
    <property type="molecule type" value="Genomic_DNA"/>
</dbReference>
<proteinExistence type="predicted"/>
<dbReference type="Gene3D" id="2.30.110.10">
    <property type="entry name" value="Electron Transport, Fmn-binding Protein, Chain A"/>
    <property type="match status" value="1"/>
</dbReference>
<name>A0A7X6BGG2_9SPHN</name>